<proteinExistence type="inferred from homology"/>
<dbReference type="GO" id="GO:0031262">
    <property type="term" value="C:Ndc80 complex"/>
    <property type="evidence" value="ECO:0007669"/>
    <property type="project" value="InterPro"/>
</dbReference>
<dbReference type="InterPro" id="IPR013255">
    <property type="entry name" value="Spc25_C"/>
</dbReference>
<dbReference type="InterPro" id="IPR045143">
    <property type="entry name" value="Spc25"/>
</dbReference>
<organism evidence="12 13">
    <name type="scientific">Cryoendolithus antarcticus</name>
    <dbReference type="NCBI Taxonomy" id="1507870"/>
    <lineage>
        <taxon>Eukaryota</taxon>
        <taxon>Fungi</taxon>
        <taxon>Dikarya</taxon>
        <taxon>Ascomycota</taxon>
        <taxon>Pezizomycotina</taxon>
        <taxon>Dothideomycetes</taxon>
        <taxon>Dothideomycetidae</taxon>
        <taxon>Cladosporiales</taxon>
        <taxon>Cladosporiaceae</taxon>
        <taxon>Cryoendolithus</taxon>
    </lineage>
</organism>
<keyword evidence="4 9" id="KW-0498">Mitosis</keyword>
<evidence type="ECO:0000256" key="7">
    <source>
        <dbReference type="ARBA" id="ARBA00023306"/>
    </source>
</evidence>
<protein>
    <recommendedName>
        <fullName evidence="9">Kinetochore protein SPC25</fullName>
    </recommendedName>
</protein>
<comment type="subunit">
    <text evidence="9">Component of the NDC80 complex.</text>
</comment>
<feature type="domain" description="Chromosome segregation protein Spc25 C-terminal" evidence="11">
    <location>
        <begin position="183"/>
        <end position="249"/>
    </location>
</feature>
<gene>
    <name evidence="12" type="ORF">B0A48_07935</name>
</gene>
<keyword evidence="3 9" id="KW-0132">Cell division</keyword>
<dbReference type="PANTHER" id="PTHR14281:SF0">
    <property type="entry name" value="KINETOCHORE PROTEIN SPC25"/>
    <property type="match status" value="1"/>
</dbReference>
<evidence type="ECO:0000256" key="10">
    <source>
        <dbReference type="SAM" id="MobiDB-lite"/>
    </source>
</evidence>
<dbReference type="PANTHER" id="PTHR14281">
    <property type="entry name" value="KINETOCHORE PROTEIN SPC25-RELATED"/>
    <property type="match status" value="1"/>
</dbReference>
<feature type="region of interest" description="Disordered" evidence="10">
    <location>
        <begin position="77"/>
        <end position="112"/>
    </location>
</feature>
<evidence type="ECO:0000256" key="8">
    <source>
        <dbReference type="ARBA" id="ARBA00023328"/>
    </source>
</evidence>
<evidence type="ECO:0000256" key="4">
    <source>
        <dbReference type="ARBA" id="ARBA00022776"/>
    </source>
</evidence>
<keyword evidence="8 9" id="KW-0137">Centromere</keyword>
<dbReference type="GO" id="GO:0051301">
    <property type="term" value="P:cell division"/>
    <property type="evidence" value="ECO:0007669"/>
    <property type="project" value="UniProtKB-UniRule"/>
</dbReference>
<dbReference type="AlphaFoldDB" id="A0A1V8T0I1"/>
<keyword evidence="5 9" id="KW-0995">Kinetochore</keyword>
<dbReference type="CDD" id="cd23784">
    <property type="entry name" value="RWD_Spc25"/>
    <property type="match status" value="1"/>
</dbReference>
<keyword evidence="13" id="KW-1185">Reference proteome</keyword>
<evidence type="ECO:0000256" key="6">
    <source>
        <dbReference type="ARBA" id="ARBA00023054"/>
    </source>
</evidence>
<dbReference type="InParanoid" id="A0A1V8T0I1"/>
<dbReference type="STRING" id="1507870.A0A1V8T0I1"/>
<evidence type="ECO:0000256" key="5">
    <source>
        <dbReference type="ARBA" id="ARBA00022838"/>
    </source>
</evidence>
<dbReference type="OrthoDB" id="4056921at2759"/>
<dbReference type="Proteomes" id="UP000192596">
    <property type="component" value="Unassembled WGS sequence"/>
</dbReference>
<dbReference type="EMBL" id="NAJO01000020">
    <property type="protein sequence ID" value="OQO04917.1"/>
    <property type="molecule type" value="Genomic_DNA"/>
</dbReference>
<accession>A0A1V8T0I1</accession>
<keyword evidence="2 9" id="KW-0158">Chromosome</keyword>
<dbReference type="GO" id="GO:0005634">
    <property type="term" value="C:nucleus"/>
    <property type="evidence" value="ECO:0007669"/>
    <property type="project" value="UniProtKB-SubCell"/>
</dbReference>
<feature type="compositionally biased region" description="Polar residues" evidence="10">
    <location>
        <begin position="82"/>
        <end position="99"/>
    </location>
</feature>
<evidence type="ECO:0000313" key="12">
    <source>
        <dbReference type="EMBL" id="OQO04917.1"/>
    </source>
</evidence>
<reference evidence="13" key="1">
    <citation type="submission" date="2017-03" db="EMBL/GenBank/DDBJ databases">
        <title>Genomes of endolithic fungi from Antarctica.</title>
        <authorList>
            <person name="Coleine C."/>
            <person name="Masonjones S."/>
            <person name="Stajich J.E."/>
        </authorList>
    </citation>
    <scope>NUCLEOTIDE SEQUENCE [LARGE SCALE GENOMIC DNA]</scope>
    <source>
        <strain evidence="13">CCFEE 5527</strain>
    </source>
</reference>
<dbReference type="GO" id="GO:0007059">
    <property type="term" value="P:chromosome segregation"/>
    <property type="evidence" value="ECO:0007669"/>
    <property type="project" value="InterPro"/>
</dbReference>
<dbReference type="Gene3D" id="3.30.457.50">
    <property type="entry name" value="Chromosome segregation protein Spc25"/>
    <property type="match status" value="1"/>
</dbReference>
<keyword evidence="6" id="KW-0175">Coiled coil</keyword>
<comment type="subcellular location">
    <subcellularLocation>
        <location evidence="9">Nucleus</location>
    </subcellularLocation>
    <subcellularLocation>
        <location evidence="9">Chromosome</location>
        <location evidence="9">Centromere</location>
        <location evidence="9">Kinetochore</location>
    </subcellularLocation>
</comment>
<keyword evidence="9" id="KW-0539">Nucleus</keyword>
<sequence>MAIPLTPSRFAHSLSFAPPSRAPLSMADTLPSADFNFDDLRQRMSAFTLRFDDFIAKGRKRVLEERNAFRANVAEIEESHRSTTQQISSLQTASESHATTLEKESAEKEDLESAITQLQSQRTSHLALRTELQTSLTHSRARLTTLRAQQAEHQSALAAQARENAPELAFWERTLGLRVEGAGGEVLRFVFDGLGDGREECWFELDTGSEEFEVRETQPGVEAEEVRTVVEGANERKSLGGLLKGMRGLLGDAVKG</sequence>
<evidence type="ECO:0000256" key="1">
    <source>
        <dbReference type="ARBA" id="ARBA00006379"/>
    </source>
</evidence>
<comment type="function">
    <text evidence="9">Acts as a component of the essential kinetochore-associated NDC80 complex, which is required for chromosome segregation and spindle checkpoint activity.</text>
</comment>
<evidence type="ECO:0000256" key="9">
    <source>
        <dbReference type="RuleBase" id="RU367150"/>
    </source>
</evidence>
<evidence type="ECO:0000259" key="11">
    <source>
        <dbReference type="Pfam" id="PF08234"/>
    </source>
</evidence>
<evidence type="ECO:0000256" key="2">
    <source>
        <dbReference type="ARBA" id="ARBA00022454"/>
    </source>
</evidence>
<dbReference type="Pfam" id="PF08234">
    <property type="entry name" value="Spindle_Spc25"/>
    <property type="match status" value="1"/>
</dbReference>
<keyword evidence="7 9" id="KW-0131">Cell cycle</keyword>
<evidence type="ECO:0000313" key="13">
    <source>
        <dbReference type="Proteomes" id="UP000192596"/>
    </source>
</evidence>
<comment type="caution">
    <text evidence="12">The sequence shown here is derived from an EMBL/GenBank/DDBJ whole genome shotgun (WGS) entry which is preliminary data.</text>
</comment>
<name>A0A1V8T0I1_9PEZI</name>
<comment type="similarity">
    <text evidence="1 9">Belongs to the SPC25 family.</text>
</comment>
<evidence type="ECO:0000256" key="3">
    <source>
        <dbReference type="ARBA" id="ARBA00022618"/>
    </source>
</evidence>